<evidence type="ECO:0000256" key="2">
    <source>
        <dbReference type="ARBA" id="ARBA00022519"/>
    </source>
</evidence>
<accession>A0A1G4RS51</accession>
<dbReference type="InterPro" id="IPR001610">
    <property type="entry name" value="PAC"/>
</dbReference>
<keyword evidence="2" id="KW-0997">Cell inner membrane</keyword>
<dbReference type="PROSITE" id="PS50192">
    <property type="entry name" value="T_SNARE"/>
    <property type="match status" value="1"/>
</dbReference>
<dbReference type="RefSeq" id="WP_091438282.1">
    <property type="nucleotide sequence ID" value="NZ_FMTP01000002.1"/>
</dbReference>
<dbReference type="InterPro" id="IPR004090">
    <property type="entry name" value="Chemotax_Me-accpt_rcpt"/>
</dbReference>
<feature type="domain" description="Methyl-accepting transducer" evidence="6">
    <location>
        <begin position="255"/>
        <end position="484"/>
    </location>
</feature>
<proteinExistence type="inferred from homology"/>
<evidence type="ECO:0000259" key="6">
    <source>
        <dbReference type="PROSITE" id="PS50111"/>
    </source>
</evidence>
<dbReference type="SMART" id="SM00086">
    <property type="entry name" value="PAC"/>
    <property type="match status" value="2"/>
</dbReference>
<dbReference type="InterPro" id="IPR004089">
    <property type="entry name" value="MCPsignal_dom"/>
</dbReference>
<dbReference type="AlphaFoldDB" id="A0A1G4RS51"/>
<dbReference type="PRINTS" id="PR00260">
    <property type="entry name" value="CHEMTRNSDUCR"/>
</dbReference>
<dbReference type="SMART" id="SM00091">
    <property type="entry name" value="PAS"/>
    <property type="match status" value="2"/>
</dbReference>
<dbReference type="GO" id="GO:0004888">
    <property type="term" value="F:transmembrane signaling receptor activity"/>
    <property type="evidence" value="ECO:0007669"/>
    <property type="project" value="InterPro"/>
</dbReference>
<dbReference type="InterPro" id="IPR035965">
    <property type="entry name" value="PAS-like_dom_sf"/>
</dbReference>
<dbReference type="Gene3D" id="1.10.287.950">
    <property type="entry name" value="Methyl-accepting chemotaxis protein"/>
    <property type="match status" value="1"/>
</dbReference>
<feature type="domain" description="PAS" evidence="7">
    <location>
        <begin position="126"/>
        <end position="180"/>
    </location>
</feature>
<dbReference type="STRING" id="177413.SAMN05660859_1880"/>
<dbReference type="InterPro" id="IPR000727">
    <property type="entry name" value="T_SNARE_dom"/>
</dbReference>
<dbReference type="Gene3D" id="3.30.450.20">
    <property type="entry name" value="PAS domain"/>
    <property type="match status" value="2"/>
</dbReference>
<keyword evidence="2" id="KW-0472">Membrane</keyword>
<feature type="domain" description="T-SNARE coiled-coil homology" evidence="9">
    <location>
        <begin position="407"/>
        <end position="469"/>
    </location>
</feature>
<name>A0A1G4RS51_9HYPH</name>
<dbReference type="PROSITE" id="PS50111">
    <property type="entry name" value="CHEMOTAXIS_TRANSDUC_2"/>
    <property type="match status" value="1"/>
</dbReference>
<protein>
    <submittedName>
        <fullName evidence="10">Methyl-accepting chemotaxis sensory transducer with Pas/Pac sensor</fullName>
    </submittedName>
</protein>
<dbReference type="GO" id="GO:0005886">
    <property type="term" value="C:plasma membrane"/>
    <property type="evidence" value="ECO:0007669"/>
    <property type="project" value="UniProtKB-SubCell"/>
</dbReference>
<keyword evidence="11" id="KW-1185">Reference proteome</keyword>
<evidence type="ECO:0000259" key="7">
    <source>
        <dbReference type="PROSITE" id="PS50112"/>
    </source>
</evidence>
<dbReference type="PANTHER" id="PTHR32089">
    <property type="entry name" value="METHYL-ACCEPTING CHEMOTAXIS PROTEIN MCPB"/>
    <property type="match status" value="1"/>
</dbReference>
<reference evidence="11" key="1">
    <citation type="submission" date="2016-10" db="EMBL/GenBank/DDBJ databases">
        <authorList>
            <person name="Varghese N."/>
            <person name="Submissions S."/>
        </authorList>
    </citation>
    <scope>NUCLEOTIDE SEQUENCE [LARGE SCALE GENOMIC DNA]</scope>
    <source>
        <strain evidence="11">CGMCC 1.1761</strain>
    </source>
</reference>
<evidence type="ECO:0000313" key="10">
    <source>
        <dbReference type="EMBL" id="SCW59541.1"/>
    </source>
</evidence>
<dbReference type="Pfam" id="PF08447">
    <property type="entry name" value="PAS_3"/>
    <property type="match status" value="2"/>
</dbReference>
<organism evidence="10 11">
    <name type="scientific">Ancylobacter rudongensis</name>
    <dbReference type="NCBI Taxonomy" id="177413"/>
    <lineage>
        <taxon>Bacteria</taxon>
        <taxon>Pseudomonadati</taxon>
        <taxon>Pseudomonadota</taxon>
        <taxon>Alphaproteobacteria</taxon>
        <taxon>Hyphomicrobiales</taxon>
        <taxon>Xanthobacteraceae</taxon>
        <taxon>Ancylobacter</taxon>
    </lineage>
</organism>
<dbReference type="GO" id="GO:0007165">
    <property type="term" value="P:signal transduction"/>
    <property type="evidence" value="ECO:0007669"/>
    <property type="project" value="UniProtKB-KW"/>
</dbReference>
<gene>
    <name evidence="10" type="ORF">SAMN05660859_1880</name>
</gene>
<feature type="domain" description="PAC" evidence="8">
    <location>
        <begin position="202"/>
        <end position="254"/>
    </location>
</feature>
<evidence type="ECO:0000256" key="3">
    <source>
        <dbReference type="ARBA" id="ARBA00023224"/>
    </source>
</evidence>
<dbReference type="PANTHER" id="PTHR32089:SF112">
    <property type="entry name" value="LYSOZYME-LIKE PROTEIN-RELATED"/>
    <property type="match status" value="1"/>
</dbReference>
<evidence type="ECO:0000259" key="9">
    <source>
        <dbReference type="PROSITE" id="PS50192"/>
    </source>
</evidence>
<dbReference type="GO" id="GO:0006935">
    <property type="term" value="P:chemotaxis"/>
    <property type="evidence" value="ECO:0007669"/>
    <property type="project" value="InterPro"/>
</dbReference>
<dbReference type="SUPFAM" id="SSF55785">
    <property type="entry name" value="PYP-like sensor domain (PAS domain)"/>
    <property type="match status" value="2"/>
</dbReference>
<dbReference type="InterPro" id="IPR000014">
    <property type="entry name" value="PAS"/>
</dbReference>
<dbReference type="PROSITE" id="PS50113">
    <property type="entry name" value="PAC"/>
    <property type="match status" value="1"/>
</dbReference>
<comment type="subcellular location">
    <subcellularLocation>
        <location evidence="1">Cell inner membrane</location>
        <topology evidence="1">Multi-pass membrane protein</topology>
    </subcellularLocation>
</comment>
<dbReference type="PROSITE" id="PS50112">
    <property type="entry name" value="PAS"/>
    <property type="match status" value="1"/>
</dbReference>
<sequence length="491" mass="52609">MHLLSRNHAQLTLNALDRSLAVIEFTPDGQVVTANANFLGLMGYELADIVGQPHAVFVTAEERASDAYRSFWQELRAGSFKSAEFQRVAKDGRAVFLQATYNPIMVGGKVIKVVKVAADVTKQKTQQAECEGIIRAASTTQAIIQFTPDGHVLEANQNFLDAMGYTLDEIRGRHHSLFVPAQERETPAYRAFWAELGRGTFQTGEFRRIAKNGQDVWIQGSYNPVFDAAGQLTKVVKFAVDTTAQVNQRRRREATQSSISADIERIAQEITDTSHQAATASAATDQTSAGINAVASGAEELSASVAEISRQLGLALGISRDAVAESERTNEVVSALAEAAQRIGQVIDLIKQIASQTNLLALNATIEAARAGEAGRGFSVVATEVKSLAGQTAHATDEIATQIAAVQERTQEAVAALATIGSRIRDINEISTGIATAVDEQSSVAKDMSHSMQDAAHGVASITRSMAAIAASTRHVEHATQELRTVSREIA</sequence>
<evidence type="ECO:0000259" key="8">
    <source>
        <dbReference type="PROSITE" id="PS50113"/>
    </source>
</evidence>
<dbReference type="CDD" id="cd00130">
    <property type="entry name" value="PAS"/>
    <property type="match status" value="2"/>
</dbReference>
<keyword evidence="2" id="KW-1003">Cell membrane</keyword>
<dbReference type="InterPro" id="IPR000700">
    <property type="entry name" value="PAS-assoc_C"/>
</dbReference>
<dbReference type="Pfam" id="PF00015">
    <property type="entry name" value="MCPsignal"/>
    <property type="match status" value="1"/>
</dbReference>
<keyword evidence="3 5" id="KW-0807">Transducer</keyword>
<dbReference type="SMART" id="SM00283">
    <property type="entry name" value="MA"/>
    <property type="match status" value="1"/>
</dbReference>
<dbReference type="EMBL" id="FMTP01000002">
    <property type="protein sequence ID" value="SCW59541.1"/>
    <property type="molecule type" value="Genomic_DNA"/>
</dbReference>
<comment type="similarity">
    <text evidence="4">Belongs to the methyl-accepting chemotaxis (MCP) protein family.</text>
</comment>
<dbReference type="Proteomes" id="UP000198889">
    <property type="component" value="Unassembled WGS sequence"/>
</dbReference>
<evidence type="ECO:0000256" key="5">
    <source>
        <dbReference type="PROSITE-ProRule" id="PRU00284"/>
    </source>
</evidence>
<evidence type="ECO:0000256" key="4">
    <source>
        <dbReference type="ARBA" id="ARBA00029447"/>
    </source>
</evidence>
<dbReference type="InterPro" id="IPR013655">
    <property type="entry name" value="PAS_fold_3"/>
</dbReference>
<evidence type="ECO:0000256" key="1">
    <source>
        <dbReference type="ARBA" id="ARBA00004429"/>
    </source>
</evidence>
<dbReference type="NCBIfam" id="TIGR00229">
    <property type="entry name" value="sensory_box"/>
    <property type="match status" value="2"/>
</dbReference>
<dbReference type="SUPFAM" id="SSF58104">
    <property type="entry name" value="Methyl-accepting chemotaxis protein (MCP) signaling domain"/>
    <property type="match status" value="1"/>
</dbReference>
<evidence type="ECO:0000313" key="11">
    <source>
        <dbReference type="Proteomes" id="UP000198889"/>
    </source>
</evidence>